<dbReference type="RefSeq" id="WP_126484872.1">
    <property type="nucleotide sequence ID" value="NZ_RXNS01000012.1"/>
</dbReference>
<keyword evidence="1" id="KW-0472">Membrane</keyword>
<proteinExistence type="predicted"/>
<sequence>MTPQRNADEFAVFVSFNVEKLTETLNARADRFCTFLLILLGSAVFGSMADTFWLGFAVASTAAVQFVWRFGEAAGAAGSQKQRYALLLGCMSSLSDSDLAAELERIQEHDSRPLSAIEAIAFNKACLMRGQSDQMKPLPTPARMLAPFIGGHPCGSSLRRGSASSF</sequence>
<dbReference type="OrthoDB" id="6446806at2"/>
<protein>
    <submittedName>
        <fullName evidence="2">Uncharacterized protein</fullName>
    </submittedName>
</protein>
<evidence type="ECO:0000313" key="2">
    <source>
        <dbReference type="EMBL" id="RTR01976.1"/>
    </source>
</evidence>
<evidence type="ECO:0000256" key="1">
    <source>
        <dbReference type="SAM" id="Phobius"/>
    </source>
</evidence>
<name>A0A431V1F8_9GAMM</name>
<feature type="transmembrane region" description="Helical" evidence="1">
    <location>
        <begin position="29"/>
        <end position="46"/>
    </location>
</feature>
<keyword evidence="1" id="KW-1133">Transmembrane helix</keyword>
<comment type="caution">
    <text evidence="2">The sequence shown here is derived from an EMBL/GenBank/DDBJ whole genome shotgun (WGS) entry which is preliminary data.</text>
</comment>
<dbReference type="AlphaFoldDB" id="A0A431V1F8"/>
<keyword evidence="1" id="KW-0812">Transmembrane</keyword>
<keyword evidence="3" id="KW-1185">Reference proteome</keyword>
<evidence type="ECO:0000313" key="3">
    <source>
        <dbReference type="Proteomes" id="UP000267400"/>
    </source>
</evidence>
<dbReference type="Proteomes" id="UP000267400">
    <property type="component" value="Unassembled WGS sequence"/>
</dbReference>
<reference evidence="2 3" key="1">
    <citation type="submission" date="2018-12" db="EMBL/GenBank/DDBJ databases">
        <authorList>
            <person name="Yu L."/>
        </authorList>
    </citation>
    <scope>NUCLEOTIDE SEQUENCE [LARGE SCALE GENOMIC DNA]</scope>
    <source>
        <strain evidence="2 3">11S</strain>
    </source>
</reference>
<dbReference type="EMBL" id="RXNS01000012">
    <property type="protein sequence ID" value="RTR01976.1"/>
    <property type="molecule type" value="Genomic_DNA"/>
</dbReference>
<accession>A0A431V1F8</accession>
<organism evidence="2 3">
    <name type="scientific">Halomonas nitroreducens</name>
    <dbReference type="NCBI Taxonomy" id="447425"/>
    <lineage>
        <taxon>Bacteria</taxon>
        <taxon>Pseudomonadati</taxon>
        <taxon>Pseudomonadota</taxon>
        <taxon>Gammaproteobacteria</taxon>
        <taxon>Oceanospirillales</taxon>
        <taxon>Halomonadaceae</taxon>
        <taxon>Halomonas</taxon>
    </lineage>
</organism>
<gene>
    <name evidence="2" type="ORF">EKG36_13285</name>
</gene>